<sequence>MSMLSLPPRLAVLATLVALVFCGTARAETSDVETTWRLLDYIAVDYADAVSHGSVLSPSEYAEQNEFAATVAAKIAALPPKPERQALATEAARLQRAIADKSDAEQVAAIAHGLAAALLATYPVPLAPNKVPDFARGAALFGQNCAACHGDAGDGHGPDAVKLDTPPIAFTDAERARQRSVFALYQVITQGLDGTAMPSFDGLPTDDRWALALYASHFAFVDAAAAEGERLWKQDASLHRLVPDLKTLVGTTPAALASKIGQDKADALMAYLRRHPETVTQQQTGSLSLVRGRLTESLAAYRAGDRQHAGELALSAYLDGFEPVEPALGARNRALLERIEGAMGDYRAAIQSGENADALADRVQVLDDLFDDAEASLSPNAASGLSTFLGAATILLREGLEALLIVVAMIAFLRKAERMEVMPYVHAGWVGALVAGFLTWVVATWVIGISGASRELTEGFGSVIAAVVLLSVGIWMHGKAQADQWQRYIRERMAKALSGGSAWFLFGLAFIVVYREVFETILFYAALWTQGNGGVILAGGLSACAALALIAWAMLRYSRRLPIGKFFTYSSWLMAVLTVVLAGKGIAALQEAGIVSIAPLRLVPRISLVGLFPTTQTVAAQLLMIAALAIGFGLNRRKVA</sequence>
<comment type="caution">
    <text evidence="13">The sequence shown here is derived from an EMBL/GenBank/DDBJ whole genome shotgun (WGS) entry which is preliminary data.</text>
</comment>
<keyword evidence="4 10" id="KW-0812">Transmembrane</keyword>
<dbReference type="InterPro" id="IPR036909">
    <property type="entry name" value="Cyt_c-like_dom_sf"/>
</dbReference>
<comment type="similarity">
    <text evidence="2">Belongs to the oxidase-dependent Fe transporter (OFeT) (TC 9.A.10.1) family.</text>
</comment>
<feature type="transmembrane region" description="Helical" evidence="10">
    <location>
        <begin position="388"/>
        <end position="412"/>
    </location>
</feature>
<evidence type="ECO:0000256" key="4">
    <source>
        <dbReference type="ARBA" id="ARBA00022692"/>
    </source>
</evidence>
<evidence type="ECO:0000256" key="10">
    <source>
        <dbReference type="SAM" id="Phobius"/>
    </source>
</evidence>
<evidence type="ECO:0000256" key="1">
    <source>
        <dbReference type="ARBA" id="ARBA00004141"/>
    </source>
</evidence>
<dbReference type="Pfam" id="PF03239">
    <property type="entry name" value="FTR1"/>
    <property type="match status" value="1"/>
</dbReference>
<keyword evidence="6 10" id="KW-1133">Transmembrane helix</keyword>
<dbReference type="AlphaFoldDB" id="A0A4Q0SWW3"/>
<dbReference type="GO" id="GO:0015093">
    <property type="term" value="F:ferrous iron transmembrane transporter activity"/>
    <property type="evidence" value="ECO:0007669"/>
    <property type="project" value="TreeGrafter"/>
</dbReference>
<feature type="domain" description="Cytochrome c" evidence="12">
    <location>
        <begin position="132"/>
        <end position="276"/>
    </location>
</feature>
<dbReference type="Gene3D" id="1.10.760.10">
    <property type="entry name" value="Cytochrome c-like domain"/>
    <property type="match status" value="1"/>
</dbReference>
<dbReference type="InterPro" id="IPR004923">
    <property type="entry name" value="FTR1/Fip1/EfeU"/>
</dbReference>
<evidence type="ECO:0000259" key="12">
    <source>
        <dbReference type="PROSITE" id="PS51007"/>
    </source>
</evidence>
<keyword evidence="3 9" id="KW-0349">Heme</keyword>
<feature type="chain" id="PRO_5020843009" evidence="11">
    <location>
        <begin position="28"/>
        <end position="640"/>
    </location>
</feature>
<dbReference type="EMBL" id="LBJM01000004">
    <property type="protein sequence ID" value="RXH42646.1"/>
    <property type="molecule type" value="Genomic_DNA"/>
</dbReference>
<keyword evidence="5 9" id="KW-0479">Metal-binding</keyword>
<evidence type="ECO:0000256" key="6">
    <source>
        <dbReference type="ARBA" id="ARBA00022989"/>
    </source>
</evidence>
<keyword evidence="8 10" id="KW-0472">Membrane</keyword>
<feature type="signal peptide" evidence="11">
    <location>
        <begin position="1"/>
        <end position="27"/>
    </location>
</feature>
<evidence type="ECO:0000313" key="13">
    <source>
        <dbReference type="EMBL" id="RXH42646.1"/>
    </source>
</evidence>
<protein>
    <submittedName>
        <fullName evidence="13">Iron permease</fullName>
    </submittedName>
</protein>
<keyword evidence="7 9" id="KW-0408">Iron</keyword>
<dbReference type="GO" id="GO:0020037">
    <property type="term" value="F:heme binding"/>
    <property type="evidence" value="ECO:0007669"/>
    <property type="project" value="InterPro"/>
</dbReference>
<dbReference type="Proteomes" id="UP000290565">
    <property type="component" value="Unassembled WGS sequence"/>
</dbReference>
<feature type="transmembrane region" description="Helical" evidence="10">
    <location>
        <begin position="459"/>
        <end position="476"/>
    </location>
</feature>
<feature type="transmembrane region" description="Helical" evidence="10">
    <location>
        <begin position="609"/>
        <end position="634"/>
    </location>
</feature>
<comment type="subcellular location">
    <subcellularLocation>
        <location evidence="1">Membrane</location>
        <topology evidence="1">Multi-pass membrane protein</topology>
    </subcellularLocation>
</comment>
<evidence type="ECO:0000256" key="2">
    <source>
        <dbReference type="ARBA" id="ARBA00008333"/>
    </source>
</evidence>
<dbReference type="GO" id="GO:0033573">
    <property type="term" value="C:high-affinity iron permease complex"/>
    <property type="evidence" value="ECO:0007669"/>
    <property type="project" value="InterPro"/>
</dbReference>
<dbReference type="PANTHER" id="PTHR31632">
    <property type="entry name" value="IRON TRANSPORTER FTH1"/>
    <property type="match status" value="1"/>
</dbReference>
<dbReference type="GO" id="GO:0009055">
    <property type="term" value="F:electron transfer activity"/>
    <property type="evidence" value="ECO:0007669"/>
    <property type="project" value="InterPro"/>
</dbReference>
<evidence type="ECO:0000256" key="11">
    <source>
        <dbReference type="SAM" id="SignalP"/>
    </source>
</evidence>
<evidence type="ECO:0000256" key="3">
    <source>
        <dbReference type="ARBA" id="ARBA00022617"/>
    </source>
</evidence>
<reference evidence="13 14" key="1">
    <citation type="submission" date="2015-04" db="EMBL/GenBank/DDBJ databases">
        <title>Comparative genomics of rhizobia nodulating Arachis hypogaea in China.</title>
        <authorList>
            <person name="Li Y."/>
        </authorList>
    </citation>
    <scope>NUCLEOTIDE SEQUENCE [LARGE SCALE GENOMIC DNA]</scope>
    <source>
        <strain evidence="13 14">CCBAU 51787</strain>
    </source>
</reference>
<gene>
    <name evidence="13" type="ORF">XH94_01735</name>
</gene>
<feature type="transmembrane region" description="Helical" evidence="10">
    <location>
        <begin position="567"/>
        <end position="589"/>
    </location>
</feature>
<keyword evidence="11" id="KW-0732">Signal</keyword>
<dbReference type="PANTHER" id="PTHR31632:SF2">
    <property type="entry name" value="PLASMA MEMBRANE IRON PERMEASE"/>
    <property type="match status" value="1"/>
</dbReference>
<dbReference type="PROSITE" id="PS51007">
    <property type="entry name" value="CYTC"/>
    <property type="match status" value="1"/>
</dbReference>
<feature type="transmembrane region" description="Helical" evidence="10">
    <location>
        <begin position="534"/>
        <end position="555"/>
    </location>
</feature>
<evidence type="ECO:0000256" key="7">
    <source>
        <dbReference type="ARBA" id="ARBA00023004"/>
    </source>
</evidence>
<feature type="transmembrane region" description="Helical" evidence="10">
    <location>
        <begin position="424"/>
        <end position="447"/>
    </location>
</feature>
<organism evidence="13 14">
    <name type="scientific">Bradyrhizobium zhanjiangense</name>
    <dbReference type="NCBI Taxonomy" id="1325107"/>
    <lineage>
        <taxon>Bacteria</taxon>
        <taxon>Pseudomonadati</taxon>
        <taxon>Pseudomonadota</taxon>
        <taxon>Alphaproteobacteria</taxon>
        <taxon>Hyphomicrobiales</taxon>
        <taxon>Nitrobacteraceae</taxon>
        <taxon>Bradyrhizobium</taxon>
    </lineage>
</organism>
<evidence type="ECO:0000256" key="8">
    <source>
        <dbReference type="ARBA" id="ARBA00023136"/>
    </source>
</evidence>
<dbReference type="InterPro" id="IPR009056">
    <property type="entry name" value="Cyt_c-like_dom"/>
</dbReference>
<evidence type="ECO:0000256" key="9">
    <source>
        <dbReference type="PROSITE-ProRule" id="PRU00433"/>
    </source>
</evidence>
<name>A0A4Q0SWW3_9BRAD</name>
<evidence type="ECO:0000256" key="5">
    <source>
        <dbReference type="ARBA" id="ARBA00022723"/>
    </source>
</evidence>
<dbReference type="Pfam" id="PF13442">
    <property type="entry name" value="Cytochrome_CBB3"/>
    <property type="match status" value="1"/>
</dbReference>
<evidence type="ECO:0000313" key="14">
    <source>
        <dbReference type="Proteomes" id="UP000290565"/>
    </source>
</evidence>
<dbReference type="GO" id="GO:0046872">
    <property type="term" value="F:metal ion binding"/>
    <property type="evidence" value="ECO:0007669"/>
    <property type="project" value="UniProtKB-KW"/>
</dbReference>
<proteinExistence type="inferred from homology"/>
<dbReference type="SUPFAM" id="SSF46626">
    <property type="entry name" value="Cytochrome c"/>
    <property type="match status" value="1"/>
</dbReference>
<accession>A0A4Q0SWW3</accession>
<feature type="transmembrane region" description="Helical" evidence="10">
    <location>
        <begin position="496"/>
        <end position="514"/>
    </location>
</feature>